<sequence>MENRESLTERFAALQERLMTIYESDPRDLQTQIEHWNLVKKENEYLYYVRKEGKTHLGLFPAPALQVSENNAKQAIKMGLLLTSLSKSQFANESWSLTETSAQLVLQTEPKQCFKKGPYQIEVWFDDDPDKAIPYPCWEWIYYLDQNDVWQKAKGTADYNGIYFEELNGDRTYFTIFDTDAVKYGLSGQWTVRFKNTVISASVTSSSRSAKNSSGWDNDSSNSQPPSQSPRRQEERSRSTRERDTASSTTPISRGRRRRGEQQGREQQGESPTSTTKRYKRRRVDSGGGAPSPEEVGRSHFTPERRHLSRLGVLQAEARDPYIALVQGHANNLKCWRWRVKQKYRDLYVVSSTIWQWVGDDTEKQSRSRMIYAFSSLEQRDAFIRTVSPPKGSSIVFGNIDSL</sequence>
<dbReference type="InterPro" id="IPR000427">
    <property type="entry name" value="Papillomavirus_E2_C"/>
</dbReference>
<dbReference type="Gene3D" id="3.30.70.330">
    <property type="match status" value="1"/>
</dbReference>
<dbReference type="GO" id="GO:0003700">
    <property type="term" value="F:DNA-binding transcription factor activity"/>
    <property type="evidence" value="ECO:0007669"/>
    <property type="project" value="UniProtKB-UniRule"/>
</dbReference>
<comment type="subcellular location">
    <subcellularLocation>
        <location evidence="1 12">Host nucleus</location>
    </subcellularLocation>
</comment>
<evidence type="ECO:0000256" key="8">
    <source>
        <dbReference type="ARBA" id="ARBA00023015"/>
    </source>
</evidence>
<reference evidence="16" key="1">
    <citation type="journal article" date="2018" name="MSphere">
        <title>Metagenomic Discovery of 83 New Human Papillomavirus Types in Patients with Immunodeficiency.</title>
        <authorList>
            <person name="Pastrana D.V."/>
            <person name="Peretti A."/>
            <person name="Welch N.L."/>
            <person name="Borgogna C."/>
            <person name="Olivero C."/>
            <person name="Badolato R."/>
            <person name="Notarangelo L.D."/>
            <person name="Gariglio M."/>
            <person name="FitzGerald P.C."/>
            <person name="McIntosh C.E."/>
            <person name="Reeves J."/>
            <person name="Starrett G.J."/>
            <person name="Bliskovsky V."/>
            <person name="Velez D."/>
            <person name="Brownell I."/>
            <person name="Yarchoan R."/>
            <person name="Wyvill K.M."/>
            <person name="Uldrick T.S."/>
            <person name="Maldarelli F."/>
            <person name="Lisco A."/>
            <person name="Sereti I."/>
            <person name="Gonzalez C.M."/>
            <person name="Androphy E.J."/>
            <person name="McBride A.A."/>
            <person name="Van Doorslaer K."/>
            <person name="Garcia F."/>
            <person name="Dvoretzky I."/>
            <person name="Liu J.S."/>
            <person name="Han J."/>
            <person name="Murphy P.M."/>
            <person name="McDermott D.H."/>
            <person name="Buck C.B."/>
        </authorList>
    </citation>
    <scope>NUCLEOTIDE SEQUENCE</scope>
    <source>
        <strain evidence="16">Gamma19_w18c11d</strain>
    </source>
</reference>
<evidence type="ECO:0000256" key="11">
    <source>
        <dbReference type="ARBA" id="ARBA00023163"/>
    </source>
</evidence>
<dbReference type="InterPro" id="IPR001866">
    <property type="entry name" value="PPV_E2_N"/>
</dbReference>
<evidence type="ECO:0000256" key="10">
    <source>
        <dbReference type="ARBA" id="ARBA00023159"/>
    </source>
</evidence>
<dbReference type="GO" id="GO:0000166">
    <property type="term" value="F:nucleotide binding"/>
    <property type="evidence" value="ECO:0007669"/>
    <property type="project" value="UniProtKB-UniRule"/>
</dbReference>
<accession>A0A2D2ALY3</accession>
<name>A0A2D2ALY3_9PAPI</name>
<protein>
    <recommendedName>
        <fullName evidence="12">Regulatory protein E2</fullName>
    </recommendedName>
</protein>
<feature type="compositionally biased region" description="Basic and acidic residues" evidence="13">
    <location>
        <begin position="231"/>
        <end position="245"/>
    </location>
</feature>
<keyword evidence="5 12" id="KW-0597">Phosphoprotein</keyword>
<dbReference type="GO" id="GO:0006351">
    <property type="term" value="P:DNA-templated transcription"/>
    <property type="evidence" value="ECO:0007669"/>
    <property type="project" value="UniProtKB-UniRule"/>
</dbReference>
<dbReference type="Gene3D" id="2.170.200.10">
    <property type="entry name" value="Papillomavirus E2 early protein domain"/>
    <property type="match status" value="1"/>
</dbReference>
<comment type="subunit">
    <text evidence="12">Binds DNA as homodimer. Interacts with protein E1; this interaction greatly increases E1 DNA-binding activity. Interacts with protein L1; this interaction enhances E2-dependent replication and transcription activation. Interacts with protein L2; this interaction inhibits E2 transcriptional activity but not DNA replication function E2. Interacts with protein E7; this interaction inhibits E7 oncogenic activity. Interacts with host TAF1; this interaction modulates E2-dependent transcriptional regulation. Interacts with host BRD4; this interaction mediates E2 transcriptional activation function. Additionally, the interaction with host BRD4 on mitotic chromosomes mediates tethering of the viral genome. Interacts with host TOPBP1; this interaction is required for optimal viral DNA replication.</text>
</comment>
<feature type="compositionally biased region" description="Basic and acidic residues" evidence="13">
    <location>
        <begin position="295"/>
        <end position="304"/>
    </location>
</feature>
<evidence type="ECO:0000256" key="3">
    <source>
        <dbReference type="ARBA" id="ARBA00022491"/>
    </source>
</evidence>
<evidence type="ECO:0000313" key="16">
    <source>
        <dbReference type="EMBL" id="ATQ38472.1"/>
    </source>
</evidence>
<dbReference type="InterPro" id="IPR036050">
    <property type="entry name" value="Regulatory_protein_E2_N"/>
</dbReference>
<evidence type="ECO:0000256" key="4">
    <source>
        <dbReference type="ARBA" id="ARBA00022518"/>
    </source>
</evidence>
<evidence type="ECO:0000256" key="1">
    <source>
        <dbReference type="ARBA" id="ARBA00004147"/>
    </source>
</evidence>
<feature type="domain" description="Papillomavirus E2 N-terminal" evidence="14">
    <location>
        <begin position="5"/>
        <end position="203"/>
    </location>
</feature>
<keyword evidence="8 12" id="KW-0805">Transcription regulation</keyword>
<dbReference type="GO" id="GO:0006260">
    <property type="term" value="P:DNA replication"/>
    <property type="evidence" value="ECO:0007669"/>
    <property type="project" value="UniProtKB-KW"/>
</dbReference>
<dbReference type="Pfam" id="PF00511">
    <property type="entry name" value="PPV_E2_C"/>
    <property type="match status" value="1"/>
</dbReference>
<dbReference type="GO" id="GO:0042025">
    <property type="term" value="C:host cell nucleus"/>
    <property type="evidence" value="ECO:0007669"/>
    <property type="project" value="UniProtKB-SubCell"/>
</dbReference>
<evidence type="ECO:0000256" key="6">
    <source>
        <dbReference type="ARBA" id="ARBA00022562"/>
    </source>
</evidence>
<evidence type="ECO:0000256" key="9">
    <source>
        <dbReference type="ARBA" id="ARBA00023125"/>
    </source>
</evidence>
<dbReference type="InterPro" id="IPR033668">
    <property type="entry name" value="Reg_prot_E2"/>
</dbReference>
<dbReference type="Gene3D" id="1.10.287.30">
    <property type="entry name" value="E2 (early) protein, N terminal domain, subdomain 1"/>
    <property type="match status" value="1"/>
</dbReference>
<evidence type="ECO:0000259" key="14">
    <source>
        <dbReference type="Pfam" id="PF00508"/>
    </source>
</evidence>
<evidence type="ECO:0000256" key="13">
    <source>
        <dbReference type="SAM" id="MobiDB-lite"/>
    </source>
</evidence>
<evidence type="ECO:0000256" key="12">
    <source>
        <dbReference type="HAMAP-Rule" id="MF_04001"/>
    </source>
</evidence>
<keyword evidence="7 12" id="KW-0235">DNA replication</keyword>
<feature type="region of interest" description="DNA-binding domain" evidence="12">
    <location>
        <begin position="320"/>
        <end position="403"/>
    </location>
</feature>
<dbReference type="InterPro" id="IPR035975">
    <property type="entry name" value="E2/EBNA1_C_sf"/>
</dbReference>
<dbReference type="GO" id="GO:0039693">
    <property type="term" value="P:viral DNA genome replication"/>
    <property type="evidence" value="ECO:0007669"/>
    <property type="project" value="UniProtKB-UniRule"/>
</dbReference>
<comment type="function">
    <text evidence="12">Plays a role in the initiation of viral DNA replication. A dimer of E2 interacts with a dimer of E1 in order to improve specificity of E1 DNA binding activity. Once the complex recognizes and binds DNA at specific sites, the E2 dimer is removed from DNA. E2 also regulates viral transcription through binding to the E2RE response element (5'-ACCNNNNNNGGT-3') present in multiple copies in the regulatory regions of the viral genome. Activates or represses transcription depending on E2RE's position with regards to proximal promoter elements including the TATA-box. Repression occurs by sterically hindering the assembly of the transcription initiation complex.</text>
</comment>
<dbReference type="InterPro" id="IPR012677">
    <property type="entry name" value="Nucleotide-bd_a/b_plait_sf"/>
</dbReference>
<evidence type="ECO:0000256" key="5">
    <source>
        <dbReference type="ARBA" id="ARBA00022553"/>
    </source>
</evidence>
<dbReference type="HAMAP" id="MF_04001">
    <property type="entry name" value="PPV_E2"/>
    <property type="match status" value="1"/>
</dbReference>
<feature type="domain" description="Papillomavirus E2 C-terminal" evidence="15">
    <location>
        <begin position="325"/>
        <end position="395"/>
    </location>
</feature>
<dbReference type="SUPFAM" id="SSF51332">
    <property type="entry name" value="E2 regulatory, transactivation domain"/>
    <property type="match status" value="1"/>
</dbReference>
<keyword evidence="9 12" id="KW-0238">DNA-binding</keyword>
<feature type="compositionally biased region" description="Low complexity" evidence="13">
    <location>
        <begin position="202"/>
        <end position="230"/>
    </location>
</feature>
<dbReference type="EMBL" id="MF588733">
    <property type="protein sequence ID" value="ATQ38472.1"/>
    <property type="molecule type" value="Genomic_DNA"/>
</dbReference>
<comment type="similarity">
    <text evidence="2">Belongs to the papillomaviridae E8^E2C protein family.</text>
</comment>
<proteinExistence type="inferred from homology"/>
<dbReference type="Proteomes" id="UP000290460">
    <property type="component" value="Segment"/>
</dbReference>
<gene>
    <name evidence="12 16" type="primary">E2</name>
</gene>
<keyword evidence="6 12" id="KW-1048">Host nucleus</keyword>
<keyword evidence="10 12" id="KW-0010">Activator</keyword>
<dbReference type="Pfam" id="PF00508">
    <property type="entry name" value="PPV_E2_N"/>
    <property type="match status" value="1"/>
</dbReference>
<dbReference type="GO" id="GO:0006275">
    <property type="term" value="P:regulation of DNA replication"/>
    <property type="evidence" value="ECO:0007669"/>
    <property type="project" value="UniProtKB-UniRule"/>
</dbReference>
<keyword evidence="3 12" id="KW-0678">Repressor</keyword>
<evidence type="ECO:0000256" key="2">
    <source>
        <dbReference type="ARBA" id="ARBA00007794"/>
    </source>
</evidence>
<keyword evidence="4 12" id="KW-0244">Early protein</keyword>
<dbReference type="InterPro" id="IPR042503">
    <property type="entry name" value="Regulatory_protein_E2_N_1"/>
</dbReference>
<dbReference type="GO" id="GO:0003677">
    <property type="term" value="F:DNA binding"/>
    <property type="evidence" value="ECO:0007669"/>
    <property type="project" value="UniProtKB-UniRule"/>
</dbReference>
<dbReference type="InterPro" id="IPR042504">
    <property type="entry name" value="Regulatory_protein_E2_N_2"/>
</dbReference>
<feature type="region of interest" description="Disordered" evidence="13">
    <location>
        <begin position="202"/>
        <end position="304"/>
    </location>
</feature>
<organism evidence="16">
    <name type="scientific">Gammapapillomavirus 19</name>
    <dbReference type="NCBI Taxonomy" id="1513264"/>
    <lineage>
        <taxon>Viruses</taxon>
        <taxon>Monodnaviria</taxon>
        <taxon>Shotokuvirae</taxon>
        <taxon>Cossaviricota</taxon>
        <taxon>Papovaviricetes</taxon>
        <taxon>Zurhausenvirales</taxon>
        <taxon>Papillomaviridae</taxon>
        <taxon>Firstpapillomavirinae</taxon>
        <taxon>Gammapapillomavirus</taxon>
    </lineage>
</organism>
<comment type="similarity">
    <text evidence="12">Belongs to the papillomaviridae E2 protein family.</text>
</comment>
<evidence type="ECO:0000259" key="15">
    <source>
        <dbReference type="Pfam" id="PF00511"/>
    </source>
</evidence>
<keyword evidence="11 12" id="KW-0804">Transcription</keyword>
<dbReference type="SUPFAM" id="SSF54957">
    <property type="entry name" value="Viral DNA-binding domain"/>
    <property type="match status" value="1"/>
</dbReference>
<comment type="PTM">
    <text evidence="12">Phosphorylated.</text>
</comment>
<evidence type="ECO:0000256" key="7">
    <source>
        <dbReference type="ARBA" id="ARBA00022705"/>
    </source>
</evidence>
<comment type="caution">
    <text evidence="12">Lacks conserved residue(s) required for the propagation of feature annotation.</text>
</comment>